<name>X0WC38_9ZZZZ</name>
<reference evidence="1" key="1">
    <citation type="journal article" date="2014" name="Front. Microbiol.">
        <title>High frequency of phylogenetically diverse reductive dehalogenase-homologous genes in deep subseafloor sedimentary metagenomes.</title>
        <authorList>
            <person name="Kawai M."/>
            <person name="Futagami T."/>
            <person name="Toyoda A."/>
            <person name="Takaki Y."/>
            <person name="Nishi S."/>
            <person name="Hori S."/>
            <person name="Arai W."/>
            <person name="Tsubouchi T."/>
            <person name="Morono Y."/>
            <person name="Uchiyama I."/>
            <person name="Ito T."/>
            <person name="Fujiyama A."/>
            <person name="Inagaki F."/>
            <person name="Takami H."/>
        </authorList>
    </citation>
    <scope>NUCLEOTIDE SEQUENCE</scope>
    <source>
        <strain evidence="1">Expedition CK06-06</strain>
    </source>
</reference>
<dbReference type="AlphaFoldDB" id="X0WC38"/>
<evidence type="ECO:0000313" key="1">
    <source>
        <dbReference type="EMBL" id="GAG28479.1"/>
    </source>
</evidence>
<sequence>MDSAGWRRFQEASFDAVKSWRAIYLELKRVGFSRREAIELLKSFINTIEVP</sequence>
<organism evidence="1">
    <name type="scientific">marine sediment metagenome</name>
    <dbReference type="NCBI Taxonomy" id="412755"/>
    <lineage>
        <taxon>unclassified sequences</taxon>
        <taxon>metagenomes</taxon>
        <taxon>ecological metagenomes</taxon>
    </lineage>
</organism>
<dbReference type="EMBL" id="BARS01048885">
    <property type="protein sequence ID" value="GAG28479.1"/>
    <property type="molecule type" value="Genomic_DNA"/>
</dbReference>
<proteinExistence type="predicted"/>
<comment type="caution">
    <text evidence="1">The sequence shown here is derived from an EMBL/GenBank/DDBJ whole genome shotgun (WGS) entry which is preliminary data.</text>
</comment>
<accession>X0WC38</accession>
<gene>
    <name evidence="1" type="ORF">S01H1_73182</name>
</gene>
<protein>
    <submittedName>
        <fullName evidence="1">Uncharacterized protein</fullName>
    </submittedName>
</protein>